<proteinExistence type="predicted"/>
<evidence type="ECO:0000313" key="2">
    <source>
        <dbReference type="Proteomes" id="UP000000692"/>
    </source>
</evidence>
<dbReference type="AlphaFoldDB" id="F9YA90"/>
<sequence length="43" mass="5148">MAHSYLTYFMYRLTYLISPVSNELQQTSFIFDLIWRILAARSS</sequence>
<gene>
    <name evidence="1" type="ordered locus">KVU_0424</name>
</gene>
<organism evidence="1 2">
    <name type="scientific">Ketogulonicigenium vulgare (strain WSH-001)</name>
    <dbReference type="NCBI Taxonomy" id="759362"/>
    <lineage>
        <taxon>Bacteria</taxon>
        <taxon>Pseudomonadati</taxon>
        <taxon>Pseudomonadota</taxon>
        <taxon>Alphaproteobacteria</taxon>
        <taxon>Rhodobacterales</taxon>
        <taxon>Roseobacteraceae</taxon>
        <taxon>Ketogulonicigenium</taxon>
    </lineage>
</organism>
<dbReference type="Proteomes" id="UP000000692">
    <property type="component" value="Chromosome"/>
</dbReference>
<dbReference type="HOGENOM" id="CLU_3234739_0_0_5"/>
<dbReference type="KEGG" id="kvl:KVU_0424"/>
<name>F9YA90_KETVW</name>
<reference evidence="1 2" key="1">
    <citation type="journal article" date="2011" name="J. Bacteriol.">
        <title>Complete genome sequence of the industrial strain Ketogulonicigenium vulgare WSH-001.</title>
        <authorList>
            <person name="Liu L."/>
            <person name="Li Y."/>
            <person name="Zhang J."/>
            <person name="Zhou Z."/>
            <person name="Liu J."/>
            <person name="Li X."/>
            <person name="Zhou J."/>
            <person name="Du G."/>
            <person name="Wang L."/>
            <person name="Chen J."/>
        </authorList>
    </citation>
    <scope>NUCLEOTIDE SEQUENCE [LARGE SCALE GENOMIC DNA]</scope>
    <source>
        <strain evidence="1 2">WSH-001</strain>
    </source>
</reference>
<dbReference type="EMBL" id="CP002018">
    <property type="protein sequence ID" value="AEM40263.1"/>
    <property type="molecule type" value="Genomic_DNA"/>
</dbReference>
<evidence type="ECO:0000313" key="1">
    <source>
        <dbReference type="EMBL" id="AEM40263.1"/>
    </source>
</evidence>
<protein>
    <submittedName>
        <fullName evidence="1">Uncharacterized protein</fullName>
    </submittedName>
</protein>
<keyword evidence="2" id="KW-1185">Reference proteome</keyword>
<accession>F9YA90</accession>